<name>A0ACB5RBL8_9CLOT</name>
<dbReference type="Proteomes" id="UP001058074">
    <property type="component" value="Unassembled WGS sequence"/>
</dbReference>
<proteinExistence type="predicted"/>
<accession>A0ACB5RBL8</accession>
<evidence type="ECO:0000313" key="2">
    <source>
        <dbReference type="Proteomes" id="UP001058074"/>
    </source>
</evidence>
<dbReference type="EMBL" id="BROD01000001">
    <property type="protein sequence ID" value="GKX66637.1"/>
    <property type="molecule type" value="Genomic_DNA"/>
</dbReference>
<reference evidence="1" key="1">
    <citation type="journal article" date="2025" name="Int. J. Syst. Evol. Microbiol.">
        <title>Inconstantimicrobium mannanitabidum sp. nov., a novel member of the family Clostridiaceae isolated from anoxic soil under the treatment of reductive soil disinfestation.</title>
        <authorList>
            <person name="Ueki A."/>
            <person name="Tonouchi A."/>
            <person name="Honma S."/>
            <person name="Kaku N."/>
            <person name="Ueki K."/>
        </authorList>
    </citation>
    <scope>NUCLEOTIDE SEQUENCE</scope>
    <source>
        <strain evidence="1">TW13</strain>
    </source>
</reference>
<protein>
    <submittedName>
        <fullName evidence="1">D-galactose-binding periplasmic protein</fullName>
    </submittedName>
</protein>
<organism evidence="1 2">
    <name type="scientific">Inconstantimicrobium mannanitabidum</name>
    <dbReference type="NCBI Taxonomy" id="1604901"/>
    <lineage>
        <taxon>Bacteria</taxon>
        <taxon>Bacillati</taxon>
        <taxon>Bacillota</taxon>
        <taxon>Clostridia</taxon>
        <taxon>Eubacteriales</taxon>
        <taxon>Clostridiaceae</taxon>
        <taxon>Inconstantimicrobium</taxon>
    </lineage>
</organism>
<keyword evidence="2" id="KW-1185">Reference proteome</keyword>
<evidence type="ECO:0000313" key="1">
    <source>
        <dbReference type="EMBL" id="GKX66637.1"/>
    </source>
</evidence>
<comment type="caution">
    <text evidence="1">The sequence shown here is derived from an EMBL/GenBank/DDBJ whole genome shotgun (WGS) entry which is preliminary data.</text>
</comment>
<sequence length="350" mass="39857">MRRVKRFLAFSIVIFMVSNMKIKYNNVISVASFRRGPIKVAVFLLDFTDDFISEIRASLEDIQKQNPGKIEYTFYDGKSNQAVQDASIDKVLKEGTDLILLNIVNREHAQSVINEIKEVNIPVILFNREPLTPLPIQSYSRALYIGTDQKGAGILQGKMLTDVWNSSKKYIDKNNDNVMQYVMLQGENNNTEAIDRTRYSVSSIEGSDIKTQQIALKICNWLEEPAYEAVKALLSKYGNQIEVIISNDDTMAIGAIKALQDYGYNEGDKFKTVPVVGVDVTIQAKELINKGYMLGSVYQKPREYADALYVCGMNLIERRIPTYGTKYELDDTKVSIRIALTDYYYKNMYL</sequence>
<gene>
    <name evidence="1" type="primary">mglB_2</name>
    <name evidence="1" type="ORF">rsdtw13_18950</name>
</gene>